<dbReference type="EMBL" id="JRPL02000001">
    <property type="protein sequence ID" value="TLD84860.1"/>
    <property type="molecule type" value="Genomic_DNA"/>
</dbReference>
<evidence type="ECO:0000313" key="7">
    <source>
        <dbReference type="EMBL" id="TLD84860.1"/>
    </source>
</evidence>
<dbReference type="AlphaFoldDB" id="A0A4U8SF64"/>
<dbReference type="GO" id="GO:0005829">
    <property type="term" value="C:cytosol"/>
    <property type="evidence" value="ECO:0007669"/>
    <property type="project" value="TreeGrafter"/>
</dbReference>
<dbReference type="RefSeq" id="WP_034345637.1">
    <property type="nucleotide sequence ID" value="NZ_FZNG01000028.1"/>
</dbReference>
<keyword evidence="3" id="KW-0028">Amino-acid biosynthesis</keyword>
<dbReference type="InterPro" id="IPR035994">
    <property type="entry name" value="Nucleoside_phosphorylase_sf"/>
</dbReference>
<dbReference type="NCBIfam" id="NF004079">
    <property type="entry name" value="PRK05584.1"/>
    <property type="match status" value="1"/>
</dbReference>
<evidence type="ECO:0000259" key="6">
    <source>
        <dbReference type="Pfam" id="PF01048"/>
    </source>
</evidence>
<gene>
    <name evidence="7" type="ORF">LS81_000315</name>
</gene>
<dbReference type="InterPro" id="IPR000845">
    <property type="entry name" value="Nucleoside_phosphorylase_d"/>
</dbReference>
<dbReference type="GO" id="GO:0008782">
    <property type="term" value="F:adenosylhomocysteine nucleosidase activity"/>
    <property type="evidence" value="ECO:0007669"/>
    <property type="project" value="UniProtKB-EC"/>
</dbReference>
<feature type="domain" description="Nucleoside phosphorylase" evidence="6">
    <location>
        <begin position="2"/>
        <end position="225"/>
    </location>
</feature>
<evidence type="ECO:0000256" key="4">
    <source>
        <dbReference type="ARBA" id="ARBA00022801"/>
    </source>
</evidence>
<accession>A0A4U8SF64</accession>
<keyword evidence="7" id="KW-0326">Glycosidase</keyword>
<evidence type="ECO:0000256" key="3">
    <source>
        <dbReference type="ARBA" id="ARBA00022605"/>
    </source>
</evidence>
<dbReference type="PANTHER" id="PTHR46832">
    <property type="entry name" value="5'-METHYLTHIOADENOSINE/S-ADENOSYLHOMOCYSTEINE NUCLEOSIDASE"/>
    <property type="match status" value="1"/>
</dbReference>
<protein>
    <recommendedName>
        <fullName evidence="2">adenosylhomocysteine nucleosidase</fullName>
        <ecNumber evidence="2">3.2.2.9</ecNumber>
    </recommendedName>
</protein>
<evidence type="ECO:0000256" key="2">
    <source>
        <dbReference type="ARBA" id="ARBA00011974"/>
    </source>
</evidence>
<dbReference type="SUPFAM" id="SSF53167">
    <property type="entry name" value="Purine and uridine phosphorylases"/>
    <property type="match status" value="1"/>
</dbReference>
<dbReference type="PANTHER" id="PTHR46832:SF1">
    <property type="entry name" value="5'-METHYLTHIOADENOSINE_S-ADENOSYLHOMOCYSTEINE NUCLEOSIDASE"/>
    <property type="match status" value="1"/>
</dbReference>
<dbReference type="Proteomes" id="UP000029878">
    <property type="component" value="Unassembled WGS sequence"/>
</dbReference>
<dbReference type="Gene3D" id="3.40.50.1580">
    <property type="entry name" value="Nucleoside phosphorylase domain"/>
    <property type="match status" value="1"/>
</dbReference>
<reference evidence="7 8" key="1">
    <citation type="journal article" date="2014" name="Genome Announc.">
        <title>Draft genome sequences of eight enterohepatic helicobacter species isolated from both laboratory and wild rodents.</title>
        <authorList>
            <person name="Sheh A."/>
            <person name="Shen Z."/>
            <person name="Fox J.G."/>
        </authorList>
    </citation>
    <scope>NUCLEOTIDE SEQUENCE [LARGE SCALE GENOMIC DNA]</scope>
    <source>
        <strain evidence="7 8">ATCC 700114</strain>
    </source>
</reference>
<comment type="caution">
    <text evidence="7">The sequence shown here is derived from an EMBL/GenBank/DDBJ whole genome shotgun (WGS) entry which is preliminary data.</text>
</comment>
<dbReference type="GO" id="GO:0019284">
    <property type="term" value="P:L-methionine salvage from S-adenosylmethionine"/>
    <property type="evidence" value="ECO:0007669"/>
    <property type="project" value="TreeGrafter"/>
</dbReference>
<sequence>MTIGIIGAMREEIVPLLALYKEYESMEIAGNVYYKIAYKDANIIIAYSKIGKVHAAISATTMILRFGCEKIIFSGVAGGLAKGLNVGDLLLATKLCQHDVDITAFGHAKGFIPEGKLFYESDKYLCDKAKEVAKDMNLSIKEGVVASGDQFIANQQIKDSIVKEFDAIAVEMEGASVACVCDNFKIPYCIFRSISDSADGEASQSFDEFLESSAKISAHFVYKLVDKILL</sequence>
<dbReference type="GO" id="GO:0009164">
    <property type="term" value="P:nucleoside catabolic process"/>
    <property type="evidence" value="ECO:0007669"/>
    <property type="project" value="InterPro"/>
</dbReference>
<dbReference type="Pfam" id="PF01048">
    <property type="entry name" value="PNP_UDP_1"/>
    <property type="match status" value="1"/>
</dbReference>
<dbReference type="EC" id="3.2.2.9" evidence="2"/>
<proteinExistence type="predicted"/>
<evidence type="ECO:0000313" key="8">
    <source>
        <dbReference type="Proteomes" id="UP000029878"/>
    </source>
</evidence>
<dbReference type="GO" id="GO:0019509">
    <property type="term" value="P:L-methionine salvage from methylthioadenosine"/>
    <property type="evidence" value="ECO:0007669"/>
    <property type="project" value="UniProtKB-UniPathway"/>
</dbReference>
<dbReference type="OrthoDB" id="9792278at2"/>
<keyword evidence="4 7" id="KW-0378">Hydrolase</keyword>
<dbReference type="InterPro" id="IPR010049">
    <property type="entry name" value="MTA_SAH_Nsdase"/>
</dbReference>
<evidence type="ECO:0000256" key="5">
    <source>
        <dbReference type="ARBA" id="ARBA00023167"/>
    </source>
</evidence>
<dbReference type="NCBIfam" id="TIGR01704">
    <property type="entry name" value="MTA_SAH-Nsdase"/>
    <property type="match status" value="1"/>
</dbReference>
<evidence type="ECO:0000256" key="1">
    <source>
        <dbReference type="ARBA" id="ARBA00004945"/>
    </source>
</evidence>
<comment type="pathway">
    <text evidence="1">Amino-acid biosynthesis; L-methionine biosynthesis via salvage pathway; S-methyl-5-thio-alpha-D-ribose 1-phosphate from S-methyl-5'-thioadenosine (hydrolase route): step 1/2.</text>
</comment>
<dbReference type="UniPathway" id="UPA00904">
    <property type="reaction ID" value="UER00871"/>
</dbReference>
<name>A0A4U8SF64_9HELI</name>
<keyword evidence="5" id="KW-0486">Methionine biosynthesis</keyword>
<dbReference type="GO" id="GO:0008930">
    <property type="term" value="F:methylthioadenosine nucleosidase activity"/>
    <property type="evidence" value="ECO:0007669"/>
    <property type="project" value="InterPro"/>
</dbReference>
<dbReference type="CDD" id="cd09008">
    <property type="entry name" value="MTAN"/>
    <property type="match status" value="1"/>
</dbReference>
<organism evidence="7 8">
    <name type="scientific">Helicobacter trogontum</name>
    <dbReference type="NCBI Taxonomy" id="50960"/>
    <lineage>
        <taxon>Bacteria</taxon>
        <taxon>Pseudomonadati</taxon>
        <taxon>Campylobacterota</taxon>
        <taxon>Epsilonproteobacteria</taxon>
        <taxon>Campylobacterales</taxon>
        <taxon>Helicobacteraceae</taxon>
        <taxon>Helicobacter</taxon>
    </lineage>
</organism>